<evidence type="ECO:0000313" key="5">
    <source>
        <dbReference type="Proteomes" id="UP000546200"/>
    </source>
</evidence>
<accession>A0A7W9BG67</accession>
<evidence type="ECO:0000313" key="4">
    <source>
        <dbReference type="EMBL" id="MBB5716583.1"/>
    </source>
</evidence>
<keyword evidence="2" id="KW-0732">Signal</keyword>
<name>A0A7W9BG67_9SPHN</name>
<dbReference type="PANTHER" id="PTHR48081">
    <property type="entry name" value="AB HYDROLASE SUPERFAMILY PROTEIN C4A8.06C"/>
    <property type="match status" value="1"/>
</dbReference>
<dbReference type="PANTHER" id="PTHR48081:SF6">
    <property type="entry name" value="PEPTIDASE S9 PROLYL OLIGOPEPTIDASE CATALYTIC DOMAIN-CONTAINING PROTEIN"/>
    <property type="match status" value="1"/>
</dbReference>
<dbReference type="Proteomes" id="UP000546200">
    <property type="component" value="Unassembled WGS sequence"/>
</dbReference>
<sequence>MILRLLALCLVAAAMPAAAQVAPAIPAAEVVTLWPKGAPGAQAHRGEPERIENTYVHNVHAPSLTVMRADPSHANGAAVIVVPGGGHNMLVWINEGMGPAKALTRYGVTAFVLKYRLSREPGSTYSIERDAAADLVRAVRYVRAHARDYGIDPARIGVMGFSAGGELVQLVADNPPPVALAGDAIDRVSARPDFQVLVYPGPLGSPAKSAAGAPPAFIAAGSLDKCCAPPAMTLYNQLRDAGVSAELHLFADTDHAFNIGARSERISILHWPDRLADWLSDSGWLHPRPTAPAR</sequence>
<keyword evidence="1" id="KW-0378">Hydrolase</keyword>
<evidence type="ECO:0000256" key="2">
    <source>
        <dbReference type="SAM" id="SignalP"/>
    </source>
</evidence>
<dbReference type="InterPro" id="IPR029058">
    <property type="entry name" value="AB_hydrolase_fold"/>
</dbReference>
<comment type="caution">
    <text evidence="4">The sequence shown here is derived from an EMBL/GenBank/DDBJ whole genome shotgun (WGS) entry which is preliminary data.</text>
</comment>
<dbReference type="GO" id="GO:0016787">
    <property type="term" value="F:hydrolase activity"/>
    <property type="evidence" value="ECO:0007669"/>
    <property type="project" value="UniProtKB-KW"/>
</dbReference>
<protein>
    <submittedName>
        <fullName evidence="4">Acetyl esterase/lipase</fullName>
    </submittedName>
</protein>
<dbReference type="AlphaFoldDB" id="A0A7W9BG67"/>
<dbReference type="SUPFAM" id="SSF53474">
    <property type="entry name" value="alpha/beta-Hydrolases"/>
    <property type="match status" value="1"/>
</dbReference>
<evidence type="ECO:0000256" key="1">
    <source>
        <dbReference type="ARBA" id="ARBA00022801"/>
    </source>
</evidence>
<organism evidence="4 5">
    <name type="scientific">Sphingomonas aerophila</name>
    <dbReference type="NCBI Taxonomy" id="1344948"/>
    <lineage>
        <taxon>Bacteria</taxon>
        <taxon>Pseudomonadati</taxon>
        <taxon>Pseudomonadota</taxon>
        <taxon>Alphaproteobacteria</taxon>
        <taxon>Sphingomonadales</taxon>
        <taxon>Sphingomonadaceae</taxon>
        <taxon>Sphingomonas</taxon>
    </lineage>
</organism>
<dbReference type="RefSeq" id="WP_343055336.1">
    <property type="nucleotide sequence ID" value="NZ_JACIJK010000012.1"/>
</dbReference>
<feature type="chain" id="PRO_5030592298" evidence="2">
    <location>
        <begin position="20"/>
        <end position="294"/>
    </location>
</feature>
<reference evidence="4 5" key="1">
    <citation type="submission" date="2020-08" db="EMBL/GenBank/DDBJ databases">
        <title>Genomic Encyclopedia of Type Strains, Phase IV (KMG-IV): sequencing the most valuable type-strain genomes for metagenomic binning, comparative biology and taxonomic classification.</title>
        <authorList>
            <person name="Goeker M."/>
        </authorList>
    </citation>
    <scope>NUCLEOTIDE SEQUENCE [LARGE SCALE GENOMIC DNA]</scope>
    <source>
        <strain evidence="4 5">DSM 100044</strain>
    </source>
</reference>
<proteinExistence type="predicted"/>
<feature type="domain" description="BD-FAE-like" evidence="3">
    <location>
        <begin position="76"/>
        <end position="172"/>
    </location>
</feature>
<gene>
    <name evidence="4" type="ORF">FHS94_003453</name>
</gene>
<feature type="signal peptide" evidence="2">
    <location>
        <begin position="1"/>
        <end position="19"/>
    </location>
</feature>
<dbReference type="InterPro" id="IPR050300">
    <property type="entry name" value="GDXG_lipolytic_enzyme"/>
</dbReference>
<evidence type="ECO:0000259" key="3">
    <source>
        <dbReference type="Pfam" id="PF20434"/>
    </source>
</evidence>
<dbReference type="Gene3D" id="3.40.50.1820">
    <property type="entry name" value="alpha/beta hydrolase"/>
    <property type="match status" value="1"/>
</dbReference>
<keyword evidence="5" id="KW-1185">Reference proteome</keyword>
<dbReference type="EMBL" id="JACIJK010000012">
    <property type="protein sequence ID" value="MBB5716583.1"/>
    <property type="molecule type" value="Genomic_DNA"/>
</dbReference>
<dbReference type="InterPro" id="IPR049492">
    <property type="entry name" value="BD-FAE-like_dom"/>
</dbReference>
<dbReference type="Pfam" id="PF20434">
    <property type="entry name" value="BD-FAE"/>
    <property type="match status" value="1"/>
</dbReference>